<reference evidence="2 3" key="1">
    <citation type="journal article" date="2015" name="Proc. Natl. Acad. Sci. U.S.A.">
        <title>The resurrection genome of Boea hygrometrica: A blueprint for survival of dehydration.</title>
        <authorList>
            <person name="Xiao L."/>
            <person name="Yang G."/>
            <person name="Zhang L."/>
            <person name="Yang X."/>
            <person name="Zhao S."/>
            <person name="Ji Z."/>
            <person name="Zhou Q."/>
            <person name="Hu M."/>
            <person name="Wang Y."/>
            <person name="Chen M."/>
            <person name="Xu Y."/>
            <person name="Jin H."/>
            <person name="Xiao X."/>
            <person name="Hu G."/>
            <person name="Bao F."/>
            <person name="Hu Y."/>
            <person name="Wan P."/>
            <person name="Li L."/>
            <person name="Deng X."/>
            <person name="Kuang T."/>
            <person name="Xiang C."/>
            <person name="Zhu J.K."/>
            <person name="Oliver M.J."/>
            <person name="He Y."/>
        </authorList>
    </citation>
    <scope>NUCLEOTIDE SEQUENCE [LARGE SCALE GENOMIC DNA]</scope>
    <source>
        <strain evidence="3">cv. XS01</strain>
    </source>
</reference>
<feature type="region of interest" description="Disordered" evidence="1">
    <location>
        <begin position="229"/>
        <end position="300"/>
    </location>
</feature>
<organism evidence="2 3">
    <name type="scientific">Dorcoceras hygrometricum</name>
    <dbReference type="NCBI Taxonomy" id="472368"/>
    <lineage>
        <taxon>Eukaryota</taxon>
        <taxon>Viridiplantae</taxon>
        <taxon>Streptophyta</taxon>
        <taxon>Embryophyta</taxon>
        <taxon>Tracheophyta</taxon>
        <taxon>Spermatophyta</taxon>
        <taxon>Magnoliopsida</taxon>
        <taxon>eudicotyledons</taxon>
        <taxon>Gunneridae</taxon>
        <taxon>Pentapetalae</taxon>
        <taxon>asterids</taxon>
        <taxon>lamiids</taxon>
        <taxon>Lamiales</taxon>
        <taxon>Gesneriaceae</taxon>
        <taxon>Didymocarpoideae</taxon>
        <taxon>Trichosporeae</taxon>
        <taxon>Loxocarpinae</taxon>
        <taxon>Dorcoceras</taxon>
    </lineage>
</organism>
<keyword evidence="3" id="KW-1185">Reference proteome</keyword>
<name>A0A2Z7D0V5_9LAMI</name>
<evidence type="ECO:0000256" key="1">
    <source>
        <dbReference type="SAM" id="MobiDB-lite"/>
    </source>
</evidence>
<proteinExistence type="predicted"/>
<feature type="compositionally biased region" description="Basic and acidic residues" evidence="1">
    <location>
        <begin position="264"/>
        <end position="282"/>
    </location>
</feature>
<evidence type="ECO:0000313" key="2">
    <source>
        <dbReference type="EMBL" id="KZV50634.1"/>
    </source>
</evidence>
<dbReference type="Proteomes" id="UP000250235">
    <property type="component" value="Unassembled WGS sequence"/>
</dbReference>
<accession>A0A2Z7D0V5</accession>
<dbReference type="AlphaFoldDB" id="A0A2Z7D0V5"/>
<dbReference type="EMBL" id="KQ992360">
    <property type="protein sequence ID" value="KZV50634.1"/>
    <property type="molecule type" value="Genomic_DNA"/>
</dbReference>
<gene>
    <name evidence="2" type="ORF">F511_25593</name>
</gene>
<protein>
    <submittedName>
        <fullName evidence="2">Uncharacterized protein</fullName>
    </submittedName>
</protein>
<sequence>MYQSWFDLNQLASLSPFWFALSWSCRQVGCFIELFNALFSSCLQPLLSNSSNLLLPVALELSCSCSSRPAGLTLTSWSLICLLYLDRLFIEVFSKLVYVRVLLDEMSSWCNVFIQITFFHIILALWRLNEYSLRTDSSSAPIMEVNLELFYPLIKTARMSQLTSQLVLQLVAQLSSSYCASDLICTQSLCLYSASHSITALGVPGRKIALIPTDRIFLGGVHELCHNSRRLSHSSNTNPIRQSGPRPDSRLLRQTALEVLTRSARSDSPRKTRPERNSGEVGRRRRRTAAAVEREGEGGG</sequence>
<evidence type="ECO:0000313" key="3">
    <source>
        <dbReference type="Proteomes" id="UP000250235"/>
    </source>
</evidence>